<sequence>MQQRLSLVLPAKMRKKLQPVKNIRKFPASAQRLHPPPPPVAAGEPLHPAAPSHGFIPGEVWCTHRGEERRGEERRGERAAAPPAGRVRQRRQGIRVLALLLKTGQKTEISVGKLTAISSRTSTEPLKMANDVYSPTTVSNPKSSCWLGAESKYLGKVRFFLKILET</sequence>
<dbReference type="Proteomes" id="UP001352852">
    <property type="component" value="Unassembled WGS sequence"/>
</dbReference>
<protein>
    <submittedName>
        <fullName evidence="2">Uncharacterized protein</fullName>
    </submittedName>
</protein>
<feature type="compositionally biased region" description="Basic and acidic residues" evidence="1">
    <location>
        <begin position="66"/>
        <end position="78"/>
    </location>
</feature>
<comment type="caution">
    <text evidence="2">The sequence shown here is derived from an EMBL/GenBank/DDBJ whole genome shotgun (WGS) entry which is preliminary data.</text>
</comment>
<gene>
    <name evidence="2" type="ORF">CHARACLAT_028188</name>
</gene>
<organism evidence="2 3">
    <name type="scientific">Characodon lateralis</name>
    <dbReference type="NCBI Taxonomy" id="208331"/>
    <lineage>
        <taxon>Eukaryota</taxon>
        <taxon>Metazoa</taxon>
        <taxon>Chordata</taxon>
        <taxon>Craniata</taxon>
        <taxon>Vertebrata</taxon>
        <taxon>Euteleostomi</taxon>
        <taxon>Actinopterygii</taxon>
        <taxon>Neopterygii</taxon>
        <taxon>Teleostei</taxon>
        <taxon>Neoteleostei</taxon>
        <taxon>Acanthomorphata</taxon>
        <taxon>Ovalentaria</taxon>
        <taxon>Atherinomorphae</taxon>
        <taxon>Cyprinodontiformes</taxon>
        <taxon>Goodeidae</taxon>
        <taxon>Characodon</taxon>
    </lineage>
</organism>
<accession>A0ABU7EYW8</accession>
<feature type="non-terminal residue" evidence="2">
    <location>
        <position position="166"/>
    </location>
</feature>
<evidence type="ECO:0000256" key="1">
    <source>
        <dbReference type="SAM" id="MobiDB-lite"/>
    </source>
</evidence>
<feature type="region of interest" description="Disordered" evidence="1">
    <location>
        <begin position="66"/>
        <end position="88"/>
    </location>
</feature>
<evidence type="ECO:0000313" key="2">
    <source>
        <dbReference type="EMBL" id="MED6291884.1"/>
    </source>
</evidence>
<proteinExistence type="predicted"/>
<name>A0ABU7EYW8_9TELE</name>
<keyword evidence="3" id="KW-1185">Reference proteome</keyword>
<reference evidence="2 3" key="1">
    <citation type="submission" date="2021-06" db="EMBL/GenBank/DDBJ databases">
        <authorList>
            <person name="Palmer J.M."/>
        </authorList>
    </citation>
    <scope>NUCLEOTIDE SEQUENCE [LARGE SCALE GENOMIC DNA]</scope>
    <source>
        <strain evidence="2 3">CL_MEX2019</strain>
        <tissue evidence="2">Muscle</tissue>
    </source>
</reference>
<dbReference type="EMBL" id="JAHUTJ010069290">
    <property type="protein sequence ID" value="MED6291884.1"/>
    <property type="molecule type" value="Genomic_DNA"/>
</dbReference>
<evidence type="ECO:0000313" key="3">
    <source>
        <dbReference type="Proteomes" id="UP001352852"/>
    </source>
</evidence>